<organism evidence="1">
    <name type="scientific">gut metagenome</name>
    <dbReference type="NCBI Taxonomy" id="749906"/>
    <lineage>
        <taxon>unclassified sequences</taxon>
        <taxon>metagenomes</taxon>
        <taxon>organismal metagenomes</taxon>
    </lineage>
</organism>
<proteinExistence type="predicted"/>
<dbReference type="EMBL" id="AMCI01007148">
    <property type="protein sequence ID" value="EJW93134.1"/>
    <property type="molecule type" value="Genomic_DNA"/>
</dbReference>
<comment type="caution">
    <text evidence="1">The sequence shown here is derived from an EMBL/GenBank/DDBJ whole genome shotgun (WGS) entry which is preliminary data.</text>
</comment>
<protein>
    <submittedName>
        <fullName evidence="1">Uncharacterized protein</fullName>
    </submittedName>
</protein>
<feature type="non-terminal residue" evidence="1">
    <location>
        <position position="1"/>
    </location>
</feature>
<reference evidence="1" key="1">
    <citation type="journal article" date="2012" name="PLoS ONE">
        <title>Gene sets for utilization of primary and secondary nutrition supplies in the distal gut of endangered iberian lynx.</title>
        <authorList>
            <person name="Alcaide M."/>
            <person name="Messina E."/>
            <person name="Richter M."/>
            <person name="Bargiela R."/>
            <person name="Peplies J."/>
            <person name="Huws S.A."/>
            <person name="Newbold C.J."/>
            <person name="Golyshin P.N."/>
            <person name="Simon M.A."/>
            <person name="Lopez G."/>
            <person name="Yakimov M.M."/>
            <person name="Ferrer M."/>
        </authorList>
    </citation>
    <scope>NUCLEOTIDE SEQUENCE</scope>
</reference>
<dbReference type="AlphaFoldDB" id="J9G0P9"/>
<sequence>DDKKQQIYCAYENDNTHSCLLKREF</sequence>
<gene>
    <name evidence="1" type="ORF">EVA_18759</name>
</gene>
<accession>J9G0P9</accession>
<name>J9G0P9_9ZZZZ</name>
<evidence type="ECO:0000313" key="1">
    <source>
        <dbReference type="EMBL" id="EJW93134.1"/>
    </source>
</evidence>